<accession>A0A286TBZ7</accession>
<evidence type="ECO:0000313" key="1">
    <source>
        <dbReference type="EMBL" id="BBA47894.1"/>
    </source>
</evidence>
<sequence>MAVNMFVKSTLDCVGFFLVHVDTGDMMSEVVLTRRQLEDLQARVRDALAEDDHNRHLRC</sequence>
<proteinExistence type="predicted"/>
<dbReference type="AlphaFoldDB" id="A0A286TBZ7"/>
<evidence type="ECO:0000313" key="2">
    <source>
        <dbReference type="Proteomes" id="UP000262177"/>
    </source>
</evidence>
<reference evidence="1 2" key="1">
    <citation type="journal article" date="2017" name="Biosci. Biotechnol. Biochem.">
        <title>Identification and characterization of a sulfoglycosidase from Bifidobacterium bifidum implicated in mucin glycan utilization.</title>
        <authorList>
            <person name="Katoh T."/>
            <person name="Maeshibu T."/>
            <person name="Kikkawa K."/>
            <person name="Gotoh A."/>
            <person name="Tomabechi Y."/>
            <person name="Nakamura M."/>
            <person name="Liao W.-H."/>
            <person name="Yamaguchi M."/>
            <person name="Ashida H."/>
            <person name="Yamamoto K."/>
            <person name="Katayama T."/>
        </authorList>
    </citation>
    <scope>NUCLEOTIDE SEQUENCE [LARGE SCALE GENOMIC DNA]</scope>
    <source>
        <strain evidence="1 2">JCM 7004</strain>
    </source>
</reference>
<protein>
    <submittedName>
        <fullName evidence="1">Uncharacterized protein</fullName>
    </submittedName>
</protein>
<organism evidence="1 2">
    <name type="scientific">Bifidobacterium bifidum LMG 13195</name>
    <dbReference type="NCBI Taxonomy" id="1207542"/>
    <lineage>
        <taxon>Bacteria</taxon>
        <taxon>Bacillati</taxon>
        <taxon>Actinomycetota</taxon>
        <taxon>Actinomycetes</taxon>
        <taxon>Bifidobacteriales</taxon>
        <taxon>Bifidobacteriaceae</taxon>
        <taxon>Bifidobacterium</taxon>
    </lineage>
</organism>
<dbReference type="Proteomes" id="UP000262177">
    <property type="component" value="Chromosome"/>
</dbReference>
<dbReference type="EMBL" id="AP018131">
    <property type="protein sequence ID" value="BBA47894.1"/>
    <property type="molecule type" value="Genomic_DNA"/>
</dbReference>
<gene>
    <name evidence="1" type="ORF">BBJK_01288</name>
</gene>
<name>A0A286TBZ7_BIFBI</name>